<evidence type="ECO:0000256" key="7">
    <source>
        <dbReference type="ARBA" id="ARBA00022989"/>
    </source>
</evidence>
<evidence type="ECO:0000256" key="11">
    <source>
        <dbReference type="RuleBase" id="RU004450"/>
    </source>
</evidence>
<dbReference type="PRINTS" id="PR00123">
    <property type="entry name" value="ATPASEA"/>
</dbReference>
<keyword evidence="6" id="KW-0375">Hydrogen ion transport</keyword>
<dbReference type="GO" id="GO:0045259">
    <property type="term" value="C:proton-transporting ATP synthase complex"/>
    <property type="evidence" value="ECO:0007669"/>
    <property type="project" value="UniProtKB-KW"/>
</dbReference>
<dbReference type="PANTHER" id="PTHR11410:SF0">
    <property type="entry name" value="ATP SYNTHASE SUBUNIT A"/>
    <property type="match status" value="1"/>
</dbReference>
<dbReference type="PROSITE" id="PS00449">
    <property type="entry name" value="ATPASE_A"/>
    <property type="match status" value="1"/>
</dbReference>
<dbReference type="InterPro" id="IPR045083">
    <property type="entry name" value="ATP_synth_F0_asu_bact/mt"/>
</dbReference>
<keyword evidence="5 12" id="KW-0812">Transmembrane</keyword>
<feature type="transmembrane region" description="Helical" evidence="12">
    <location>
        <begin position="180"/>
        <end position="210"/>
    </location>
</feature>
<protein>
    <recommendedName>
        <fullName evidence="11">ATP synthase subunit a</fullName>
    </recommendedName>
</protein>
<feature type="transmembrane region" description="Helical" evidence="12">
    <location>
        <begin position="88"/>
        <end position="108"/>
    </location>
</feature>
<feature type="transmembrane region" description="Helical" evidence="12">
    <location>
        <begin position="115"/>
        <end position="134"/>
    </location>
</feature>
<dbReference type="Gene3D" id="1.20.120.220">
    <property type="entry name" value="ATP synthase, F0 complex, subunit A"/>
    <property type="match status" value="1"/>
</dbReference>
<feature type="transmembrane region" description="Helical" evidence="12">
    <location>
        <begin position="12"/>
        <end position="34"/>
    </location>
</feature>
<keyword evidence="10" id="KW-0066">ATP synthesis</keyword>
<dbReference type="NCBIfam" id="TIGR01131">
    <property type="entry name" value="ATP_synt_6_or_A"/>
    <property type="match status" value="1"/>
</dbReference>
<geneLocation type="mitochondrion" evidence="13"/>
<sequence length="224" mass="25512">MMADLFTSLDGMMYSKSWMVMLMMVLFLWSNYSYKMMMLPFYNMIKKLWGKGPGFFNYHLLLTSLILILLVSNILGLVPFVYGLTSSLWFNLSFALMLWATSLISGIFFNTKAALAHLVPSGTPLLLIPLLVLIETISNLIRPLTLTVRLMANISAGHIVMALISNLLSSLPVSSNQAVILLIMMFYMLFEFFVSFIQAYIFTLLISLYINEHPFTQSYKAFKC</sequence>
<dbReference type="RefSeq" id="YP_009407680.1">
    <property type="nucleotide sequence ID" value="NC_035429.1"/>
</dbReference>
<dbReference type="InterPro" id="IPR035908">
    <property type="entry name" value="F0_ATP_A_sf"/>
</dbReference>
<keyword evidence="7 12" id="KW-1133">Transmembrane helix</keyword>
<dbReference type="GeneID" id="33374139"/>
<dbReference type="Pfam" id="PF00119">
    <property type="entry name" value="ATP-synt_A"/>
    <property type="match status" value="1"/>
</dbReference>
<dbReference type="SUPFAM" id="SSF81336">
    <property type="entry name" value="F1F0 ATP synthase subunit A"/>
    <property type="match status" value="1"/>
</dbReference>
<reference evidence="13" key="1">
    <citation type="submission" date="2015-01" db="EMBL/GenBank/DDBJ databases">
        <authorList>
            <person name="Xiang T."/>
            <person name="Song Y."/>
            <person name="Huang L."/>
            <person name="Wang B."/>
            <person name="Wu P."/>
        </authorList>
    </citation>
    <scope>NUCLEOTIDE SEQUENCE</scope>
</reference>
<keyword evidence="8" id="KW-0406">Ion transport</keyword>
<evidence type="ECO:0000256" key="8">
    <source>
        <dbReference type="ARBA" id="ARBA00023065"/>
    </source>
</evidence>
<evidence type="ECO:0000256" key="12">
    <source>
        <dbReference type="SAM" id="Phobius"/>
    </source>
</evidence>
<evidence type="ECO:0000256" key="4">
    <source>
        <dbReference type="ARBA" id="ARBA00022547"/>
    </source>
</evidence>
<evidence type="ECO:0000256" key="5">
    <source>
        <dbReference type="ARBA" id="ARBA00022692"/>
    </source>
</evidence>
<dbReference type="PANTHER" id="PTHR11410">
    <property type="entry name" value="ATP SYNTHASE SUBUNIT A"/>
    <property type="match status" value="1"/>
</dbReference>
<dbReference type="GO" id="GO:0046933">
    <property type="term" value="F:proton-transporting ATP synthase activity, rotational mechanism"/>
    <property type="evidence" value="ECO:0007669"/>
    <property type="project" value="TreeGrafter"/>
</dbReference>
<keyword evidence="3" id="KW-0813">Transport</keyword>
<feature type="transmembrane region" description="Helical" evidence="12">
    <location>
        <begin position="146"/>
        <end position="168"/>
    </location>
</feature>
<dbReference type="CDD" id="cd00310">
    <property type="entry name" value="ATP-synt_Fo_a_6"/>
    <property type="match status" value="1"/>
</dbReference>
<evidence type="ECO:0000313" key="13">
    <source>
        <dbReference type="EMBL" id="AKK32349.1"/>
    </source>
</evidence>
<organism evidence="13">
    <name type="scientific">Meghimatium bilineatum</name>
    <dbReference type="NCBI Taxonomy" id="318265"/>
    <lineage>
        <taxon>Eukaryota</taxon>
        <taxon>Metazoa</taxon>
        <taxon>Spiralia</taxon>
        <taxon>Lophotrochozoa</taxon>
        <taxon>Mollusca</taxon>
        <taxon>Gastropoda</taxon>
        <taxon>Heterobranchia</taxon>
        <taxon>Euthyneura</taxon>
        <taxon>Panpulmonata</taxon>
        <taxon>Eupulmonata</taxon>
        <taxon>Stylommatophora</taxon>
        <taxon>Helicina</taxon>
        <taxon>Arionoidea</taxon>
        <taxon>Philomycidae</taxon>
        <taxon>Meghimatium</taxon>
    </lineage>
</organism>
<accession>A0A218KBN1</accession>
<keyword evidence="9 12" id="KW-0472">Membrane</keyword>
<keyword evidence="13" id="KW-0496">Mitochondrion</keyword>
<dbReference type="InterPro" id="IPR023011">
    <property type="entry name" value="ATP_synth_F0_asu_AS"/>
</dbReference>
<evidence type="ECO:0000256" key="10">
    <source>
        <dbReference type="ARBA" id="ARBA00023310"/>
    </source>
</evidence>
<dbReference type="EMBL" id="KP398563">
    <property type="protein sequence ID" value="AKK32349.1"/>
    <property type="molecule type" value="Genomic_DNA"/>
</dbReference>
<evidence type="ECO:0000256" key="3">
    <source>
        <dbReference type="ARBA" id="ARBA00022448"/>
    </source>
</evidence>
<comment type="subcellular location">
    <subcellularLocation>
        <location evidence="1">Membrane</location>
        <topology evidence="1">Multi-pass membrane protein</topology>
    </subcellularLocation>
    <subcellularLocation>
        <location evidence="11">Mitochondrion inner membrane</location>
        <topology evidence="11">Multi-pass membrane protein</topology>
    </subcellularLocation>
</comment>
<dbReference type="InterPro" id="IPR000568">
    <property type="entry name" value="ATP_synth_F0_asu"/>
</dbReference>
<proteinExistence type="inferred from homology"/>
<name>A0A218KBN1_9EUPU</name>
<keyword evidence="4" id="KW-0138">CF(0)</keyword>
<feature type="transmembrane region" description="Helical" evidence="12">
    <location>
        <begin position="55"/>
        <end position="82"/>
    </location>
</feature>
<gene>
    <name evidence="13" type="primary">atp6</name>
</gene>
<dbReference type="AlphaFoldDB" id="A0A218KBN1"/>
<dbReference type="GO" id="GO:0005743">
    <property type="term" value="C:mitochondrial inner membrane"/>
    <property type="evidence" value="ECO:0007669"/>
    <property type="project" value="UniProtKB-SubCell"/>
</dbReference>
<comment type="similarity">
    <text evidence="2">Belongs to the ATPase A chain family.</text>
</comment>
<evidence type="ECO:0000256" key="9">
    <source>
        <dbReference type="ARBA" id="ARBA00023136"/>
    </source>
</evidence>
<evidence type="ECO:0000256" key="2">
    <source>
        <dbReference type="ARBA" id="ARBA00006810"/>
    </source>
</evidence>
<evidence type="ECO:0000256" key="1">
    <source>
        <dbReference type="ARBA" id="ARBA00004141"/>
    </source>
</evidence>
<evidence type="ECO:0000256" key="6">
    <source>
        <dbReference type="ARBA" id="ARBA00022781"/>
    </source>
</evidence>